<evidence type="ECO:0000313" key="2">
    <source>
        <dbReference type="EMBL" id="BAZ00623.1"/>
    </source>
</evidence>
<organism evidence="2 3">
    <name type="scientific">Tolypothrix tenuis PCC 7101</name>
    <dbReference type="NCBI Taxonomy" id="231146"/>
    <lineage>
        <taxon>Bacteria</taxon>
        <taxon>Bacillati</taxon>
        <taxon>Cyanobacteriota</taxon>
        <taxon>Cyanophyceae</taxon>
        <taxon>Nostocales</taxon>
        <taxon>Tolypothrichaceae</taxon>
        <taxon>Tolypothrix</taxon>
    </lineage>
</organism>
<reference evidence="2 3" key="1">
    <citation type="submission" date="2017-06" db="EMBL/GenBank/DDBJ databases">
        <title>Genome sequencing of cyanobaciteial culture collection at National Institute for Environmental Studies (NIES).</title>
        <authorList>
            <person name="Hirose Y."/>
            <person name="Shimura Y."/>
            <person name="Fujisawa T."/>
            <person name="Nakamura Y."/>
            <person name="Kawachi M."/>
        </authorList>
    </citation>
    <scope>NUCLEOTIDE SEQUENCE [LARGE SCALE GENOMIC DNA]</scope>
    <source>
        <strain evidence="2 3">NIES-37</strain>
    </source>
</reference>
<keyword evidence="3" id="KW-1185">Reference proteome</keyword>
<evidence type="ECO:0000259" key="1">
    <source>
        <dbReference type="Pfam" id="PF04717"/>
    </source>
</evidence>
<dbReference type="Gene3D" id="2.40.50.230">
    <property type="entry name" value="Gp5 N-terminal domain"/>
    <property type="match status" value="1"/>
</dbReference>
<dbReference type="SUPFAM" id="SSF69349">
    <property type="entry name" value="Phage fibre proteins"/>
    <property type="match status" value="1"/>
</dbReference>
<proteinExistence type="predicted"/>
<accession>A0A1Z4N4E6</accession>
<dbReference type="RefSeq" id="WP_096579645.1">
    <property type="nucleotide sequence ID" value="NZ_CAWNJS010000001.1"/>
</dbReference>
<dbReference type="InterPro" id="IPR037026">
    <property type="entry name" value="Vgr_OB-fold_dom_sf"/>
</dbReference>
<dbReference type="AlphaFoldDB" id="A0A1Z4N4E6"/>
<dbReference type="InterPro" id="IPR006531">
    <property type="entry name" value="Gp5/Vgr_OB"/>
</dbReference>
<protein>
    <submittedName>
        <fullName evidence="2">Rhs element Vgr protein</fullName>
    </submittedName>
</protein>
<dbReference type="Proteomes" id="UP000218785">
    <property type="component" value="Chromosome"/>
</dbReference>
<name>A0A1Z4N4E6_9CYAN</name>
<evidence type="ECO:0000313" key="3">
    <source>
        <dbReference type="Proteomes" id="UP000218785"/>
    </source>
</evidence>
<dbReference type="Pfam" id="PF04717">
    <property type="entry name" value="Phage_base_V"/>
    <property type="match status" value="1"/>
</dbReference>
<dbReference type="SUPFAM" id="SSF69255">
    <property type="entry name" value="gp5 N-terminal domain-like"/>
    <property type="match status" value="1"/>
</dbReference>
<dbReference type="KEGG" id="ttq:NIES37_46180"/>
<dbReference type="EMBL" id="AP018248">
    <property type="protein sequence ID" value="BAZ00623.1"/>
    <property type="molecule type" value="Genomic_DNA"/>
</dbReference>
<feature type="domain" description="Gp5/Type VI secretion system Vgr protein OB-fold" evidence="1">
    <location>
        <begin position="21"/>
        <end position="94"/>
    </location>
</feature>
<sequence>MIGLDLLIPDDRNVHFYGVTIAVVTNIKDPDGVGRIKVKFPWLSGEDESAWARVMTPMAGEDRGFYFLPEVDDEVLVAFEHGDIAYPYILGSLWNGKDKPPLKNDDGKNNKRMIKSRSGHQIVFDDTKDKEQIIIQDKSGKNKITIDCEKNSMSIQVEEDLNIEAKGKITIKSTDKDMSIECKNLEIKTQQECKIEAGSNCSIQAKSKGEFAAKSGMEINCAAGVKVNNGALEVM</sequence>
<gene>
    <name evidence="2" type="ORF">NIES37_46180</name>
</gene>